<protein>
    <submittedName>
        <fullName evidence="1">Uncharacterized protein</fullName>
    </submittedName>
</protein>
<gene>
    <name evidence="1" type="ORF">L21SP2_0147</name>
</gene>
<proteinExistence type="predicted"/>
<dbReference type="HOGENOM" id="CLU_2652347_0_0_12"/>
<keyword evidence="2" id="KW-1185">Reference proteome</keyword>
<reference evidence="1 2" key="1">
    <citation type="journal article" date="2015" name="Stand. Genomic Sci.">
        <title>Complete genome sequence and description of Salinispira pacifica gen. nov., sp. nov., a novel spirochaete isolated form a hypersaline microbial mat.</title>
        <authorList>
            <person name="Ben Hania W."/>
            <person name="Joseph M."/>
            <person name="Schumann P."/>
            <person name="Bunk B."/>
            <person name="Fiebig A."/>
            <person name="Sproer C."/>
            <person name="Klenk H.P."/>
            <person name="Fardeau M.L."/>
            <person name="Spring S."/>
        </authorList>
    </citation>
    <scope>NUCLEOTIDE SEQUENCE [LARGE SCALE GENOMIC DNA]</scope>
    <source>
        <strain evidence="1 2">L21-RPul-D2</strain>
    </source>
</reference>
<dbReference type="OrthoDB" id="361497at2"/>
<dbReference type="EMBL" id="CP006939">
    <property type="protein sequence ID" value="AHC13591.1"/>
    <property type="molecule type" value="Genomic_DNA"/>
</dbReference>
<dbReference type="KEGG" id="slr:L21SP2_0147"/>
<name>V5WEK6_9SPIO</name>
<organism evidence="1 2">
    <name type="scientific">Salinispira pacifica</name>
    <dbReference type="NCBI Taxonomy" id="1307761"/>
    <lineage>
        <taxon>Bacteria</taxon>
        <taxon>Pseudomonadati</taxon>
        <taxon>Spirochaetota</taxon>
        <taxon>Spirochaetia</taxon>
        <taxon>Spirochaetales</taxon>
        <taxon>Spirochaetaceae</taxon>
        <taxon>Salinispira</taxon>
    </lineage>
</organism>
<dbReference type="Proteomes" id="UP000018680">
    <property type="component" value="Chromosome"/>
</dbReference>
<evidence type="ECO:0000313" key="2">
    <source>
        <dbReference type="Proteomes" id="UP000018680"/>
    </source>
</evidence>
<accession>V5WEK6</accession>
<dbReference type="STRING" id="1307761.L21SP2_0147"/>
<sequence>MKRKRIGKSYKVQGLNGFETVISVLGEDEKHIDIRMTSMTAWGKNESTEELSKDLFESCIRTGYLQEISEELLTIQ</sequence>
<dbReference type="AlphaFoldDB" id="V5WEK6"/>
<dbReference type="RefSeq" id="WP_024266524.1">
    <property type="nucleotide sequence ID" value="NC_023035.1"/>
</dbReference>
<evidence type="ECO:0000313" key="1">
    <source>
        <dbReference type="EMBL" id="AHC13591.1"/>
    </source>
</evidence>